<evidence type="ECO:0000313" key="5">
    <source>
        <dbReference type="Proteomes" id="UP001142055"/>
    </source>
</evidence>
<feature type="domain" description="DM13" evidence="3">
    <location>
        <begin position="34"/>
        <end position="141"/>
    </location>
</feature>
<dbReference type="AlphaFoldDB" id="A0A9Q0RLE3"/>
<gene>
    <name evidence="4" type="ORF">RDWZM_006050</name>
</gene>
<dbReference type="PROSITE" id="PS51549">
    <property type="entry name" value="DM13"/>
    <property type="match status" value="1"/>
</dbReference>
<proteinExistence type="predicted"/>
<evidence type="ECO:0000256" key="1">
    <source>
        <dbReference type="ARBA" id="ARBA00022737"/>
    </source>
</evidence>
<keyword evidence="1" id="KW-0677">Repeat</keyword>
<dbReference type="Proteomes" id="UP001142055">
    <property type="component" value="Chromosome 2"/>
</dbReference>
<feature type="chain" id="PRO_5040516252" description="DM13 domain-containing protein" evidence="2">
    <location>
        <begin position="22"/>
        <end position="143"/>
    </location>
</feature>
<comment type="caution">
    <text evidence="4">The sequence shown here is derived from an EMBL/GenBank/DDBJ whole genome shotgun (WGS) entry which is preliminary data.</text>
</comment>
<dbReference type="OMA" id="ISVWCED"/>
<dbReference type="EMBL" id="JAPWDV010000002">
    <property type="protein sequence ID" value="KAJ6220238.1"/>
    <property type="molecule type" value="Genomic_DNA"/>
</dbReference>
<dbReference type="PANTHER" id="PTHR24036">
    <property type="entry name" value="SKELETOR-RELATED"/>
    <property type="match status" value="1"/>
</dbReference>
<protein>
    <recommendedName>
        <fullName evidence="3">DM13 domain-containing protein</fullName>
    </recommendedName>
</protein>
<evidence type="ECO:0000256" key="2">
    <source>
        <dbReference type="SAM" id="SignalP"/>
    </source>
</evidence>
<reference evidence="4" key="1">
    <citation type="submission" date="2022-12" db="EMBL/GenBank/DDBJ databases">
        <title>Genome assemblies of Blomia tropicalis.</title>
        <authorList>
            <person name="Cui Y."/>
        </authorList>
    </citation>
    <scope>NUCLEOTIDE SEQUENCE</scope>
    <source>
        <tissue evidence="4">Adult mites</tissue>
    </source>
</reference>
<dbReference type="InterPro" id="IPR052126">
    <property type="entry name" value="Spindle_Org/Thrombomodulin"/>
</dbReference>
<sequence length="143" mass="15934">MKLLLAIVLLMISIFSSNVNGASQNIPDTPAKQEVFLGTIPTRSHGVSGKVYALDDRTIIIRELYYDGQAPDAFFWIGNTDKPGVTGTAVPDENGSMKPLKGYRNAKVKLTLPFGKTIRDIKYFGLWCRAFQENFGHIKVKIR</sequence>
<evidence type="ECO:0000259" key="3">
    <source>
        <dbReference type="PROSITE" id="PS51549"/>
    </source>
</evidence>
<dbReference type="Pfam" id="PF10517">
    <property type="entry name" value="DM13"/>
    <property type="match status" value="1"/>
</dbReference>
<dbReference type="OrthoDB" id="6485817at2759"/>
<organism evidence="4 5">
    <name type="scientific">Blomia tropicalis</name>
    <name type="common">Mite</name>
    <dbReference type="NCBI Taxonomy" id="40697"/>
    <lineage>
        <taxon>Eukaryota</taxon>
        <taxon>Metazoa</taxon>
        <taxon>Ecdysozoa</taxon>
        <taxon>Arthropoda</taxon>
        <taxon>Chelicerata</taxon>
        <taxon>Arachnida</taxon>
        <taxon>Acari</taxon>
        <taxon>Acariformes</taxon>
        <taxon>Sarcoptiformes</taxon>
        <taxon>Astigmata</taxon>
        <taxon>Glycyphagoidea</taxon>
        <taxon>Echimyopodidae</taxon>
        <taxon>Blomia</taxon>
    </lineage>
</organism>
<feature type="signal peptide" evidence="2">
    <location>
        <begin position="1"/>
        <end position="21"/>
    </location>
</feature>
<keyword evidence="5" id="KW-1185">Reference proteome</keyword>
<dbReference type="InterPro" id="IPR019545">
    <property type="entry name" value="DM13_domain"/>
</dbReference>
<dbReference type="SMART" id="SM00686">
    <property type="entry name" value="DM13"/>
    <property type="match status" value="1"/>
</dbReference>
<keyword evidence="2" id="KW-0732">Signal</keyword>
<accession>A0A9Q0RLE3</accession>
<dbReference type="PANTHER" id="PTHR24036:SF5">
    <property type="entry name" value="THROMBOMODULIN"/>
    <property type="match status" value="1"/>
</dbReference>
<evidence type="ECO:0000313" key="4">
    <source>
        <dbReference type="EMBL" id="KAJ6220238.1"/>
    </source>
</evidence>
<name>A0A9Q0RLE3_BLOTA</name>